<evidence type="ECO:0000313" key="2">
    <source>
        <dbReference type="EMBL" id="SCP97811.1"/>
    </source>
</evidence>
<dbReference type="STRING" id="1619234.SAMN05421730_101414"/>
<dbReference type="PANTHER" id="PTHR42792:SF1">
    <property type="entry name" value="FLAGELLAR HOOK-ASSOCIATED PROTEIN 3"/>
    <property type="match status" value="1"/>
</dbReference>
<dbReference type="Pfam" id="PF00669">
    <property type="entry name" value="Flagellin_N"/>
    <property type="match status" value="1"/>
</dbReference>
<accession>A0A1D3TUS0</accession>
<dbReference type="InterPro" id="IPR001029">
    <property type="entry name" value="Flagellin_N"/>
</dbReference>
<evidence type="ECO:0000313" key="3">
    <source>
        <dbReference type="Proteomes" id="UP000199315"/>
    </source>
</evidence>
<dbReference type="GO" id="GO:0005198">
    <property type="term" value="F:structural molecule activity"/>
    <property type="evidence" value="ECO:0007669"/>
    <property type="project" value="InterPro"/>
</dbReference>
<dbReference type="GO" id="GO:0009424">
    <property type="term" value="C:bacterial-type flagellum hook"/>
    <property type="evidence" value="ECO:0007669"/>
    <property type="project" value="InterPro"/>
</dbReference>
<sequence length="493" mass="54090">MRITNGMMLGNSLTNINANKTTLDILNTQMSTQKKIARPSDDPVVAIRALRLRSNLNELNQYYEKNITDANALLEVTEEALTNMRDIVKDVYSGCVQGSNGTLTAQDRSAIAENFQALKEQFYAEGNADYAGRNLFTGYKTDKDLTFGGDDSTASYSITETFSADDVESVTCISNGLVLDKNNPAVIAAADMPASTTVYRMRLAYSGLDGLAGGTGSLTYTDNDGNIQTVAVTGYESASDEAYLATPAGGISYIAETGELILGEEISKTLRSLEKPDSISFTYEKTGFDQGELKPEHYFDCQDKTDPGNVIPYTKEAQSVEYTINFNQKLKVNTEGSDVLTHSVGRDIDEILESINDVTAAEKKAADIKSMLEDSQYEGSRQALTSMLEAAEKELTLKSDRMQKLFEAAQTKFQNHETDINLQITDVGSRVNRLELTQSRLAAQQTSFEKLQSENENLELSDVLIQYTAAKNSYEASLTAASRIVQKSLLDFL</sequence>
<dbReference type="GO" id="GO:0071973">
    <property type="term" value="P:bacterial-type flagellum-dependent cell motility"/>
    <property type="evidence" value="ECO:0007669"/>
    <property type="project" value="InterPro"/>
</dbReference>
<feature type="domain" description="Flagellin N-terminal" evidence="1">
    <location>
        <begin position="7"/>
        <end position="141"/>
    </location>
</feature>
<keyword evidence="2" id="KW-0282">Flagellum</keyword>
<organism evidence="2 3">
    <name type="scientific">Anaerobium acetethylicum</name>
    <dbReference type="NCBI Taxonomy" id="1619234"/>
    <lineage>
        <taxon>Bacteria</taxon>
        <taxon>Bacillati</taxon>
        <taxon>Bacillota</taxon>
        <taxon>Clostridia</taxon>
        <taxon>Lachnospirales</taxon>
        <taxon>Lachnospiraceae</taxon>
        <taxon>Anaerobium</taxon>
    </lineage>
</organism>
<dbReference type="InterPro" id="IPR013384">
    <property type="entry name" value="Flagell_FlgL"/>
</dbReference>
<dbReference type="AlphaFoldDB" id="A0A1D3TUS0"/>
<dbReference type="PANTHER" id="PTHR42792">
    <property type="entry name" value="FLAGELLIN"/>
    <property type="match status" value="1"/>
</dbReference>
<dbReference type="Gene3D" id="1.20.1330.10">
    <property type="entry name" value="f41 fragment of flagellin, N-terminal domain"/>
    <property type="match status" value="2"/>
</dbReference>
<proteinExistence type="predicted"/>
<evidence type="ECO:0000259" key="1">
    <source>
        <dbReference type="Pfam" id="PF00669"/>
    </source>
</evidence>
<dbReference type="RefSeq" id="WP_091234305.1">
    <property type="nucleotide sequence ID" value="NZ_FMKA01000014.1"/>
</dbReference>
<dbReference type="NCBIfam" id="TIGR02550">
    <property type="entry name" value="flagell_flgL"/>
    <property type="match status" value="1"/>
</dbReference>
<dbReference type="InterPro" id="IPR001492">
    <property type="entry name" value="Flagellin"/>
</dbReference>
<keyword evidence="3" id="KW-1185">Reference proteome</keyword>
<name>A0A1D3TUS0_9FIRM</name>
<dbReference type="EMBL" id="FMKA01000014">
    <property type="protein sequence ID" value="SCP97811.1"/>
    <property type="molecule type" value="Genomic_DNA"/>
</dbReference>
<reference evidence="2 3" key="1">
    <citation type="submission" date="2016-09" db="EMBL/GenBank/DDBJ databases">
        <authorList>
            <person name="Capua I."/>
            <person name="De Benedictis P."/>
            <person name="Joannis T."/>
            <person name="Lombin L.H."/>
            <person name="Cattoli G."/>
        </authorList>
    </citation>
    <scope>NUCLEOTIDE SEQUENCE [LARGE SCALE GENOMIC DNA]</scope>
    <source>
        <strain evidence="2 3">GluBS11</strain>
    </source>
</reference>
<gene>
    <name evidence="2" type="ORF">SAMN05421730_101414</name>
</gene>
<dbReference type="SUPFAM" id="SSF64518">
    <property type="entry name" value="Phase 1 flagellin"/>
    <property type="match status" value="1"/>
</dbReference>
<keyword evidence="2" id="KW-0966">Cell projection</keyword>
<protein>
    <submittedName>
        <fullName evidence="2">Flagellar hook-associated protein 3 FlgL</fullName>
    </submittedName>
</protein>
<keyword evidence="2" id="KW-0969">Cilium</keyword>
<dbReference type="Proteomes" id="UP000199315">
    <property type="component" value="Unassembled WGS sequence"/>
</dbReference>
<dbReference type="OrthoDB" id="9758307at2"/>